<accession>A0ABS4CJH2</accession>
<protein>
    <submittedName>
        <fullName evidence="1">Uncharacterized protein</fullName>
    </submittedName>
</protein>
<organism evidence="1 2">
    <name type="scientific">Enterococcus larvae</name>
    <dbReference type="NCBI Taxonomy" id="2794352"/>
    <lineage>
        <taxon>Bacteria</taxon>
        <taxon>Bacillati</taxon>
        <taxon>Bacillota</taxon>
        <taxon>Bacilli</taxon>
        <taxon>Lactobacillales</taxon>
        <taxon>Enterococcaceae</taxon>
        <taxon>Enterococcus</taxon>
    </lineage>
</organism>
<dbReference type="RefSeq" id="WP_209557573.1">
    <property type="nucleotide sequence ID" value="NZ_JAEDXU010000005.1"/>
</dbReference>
<reference evidence="1 2" key="1">
    <citation type="submission" date="2020-12" db="EMBL/GenBank/DDBJ databases">
        <title>Vagococcus allomyrinae sp. nov. and Enterococcus lavae sp. nov., isolated from the larvae of Allomyrina dichotoma.</title>
        <authorList>
            <person name="Lee S.D."/>
        </authorList>
    </citation>
    <scope>NUCLEOTIDE SEQUENCE [LARGE SCALE GENOMIC DNA]</scope>
    <source>
        <strain evidence="1 2">BWM-S5</strain>
    </source>
</reference>
<gene>
    <name evidence="1" type="ORF">I6N96_10895</name>
</gene>
<proteinExistence type="predicted"/>
<dbReference type="EMBL" id="JAEDXU010000005">
    <property type="protein sequence ID" value="MBP1046773.1"/>
    <property type="molecule type" value="Genomic_DNA"/>
</dbReference>
<keyword evidence="2" id="KW-1185">Reference proteome</keyword>
<dbReference type="Proteomes" id="UP000673375">
    <property type="component" value="Unassembled WGS sequence"/>
</dbReference>
<sequence length="121" mass="13666">MEVAKIEYPTALDKIEDLTDDNIDIFVTLDDGYTYTLVVSTLKNVGTLMNEKRYSEPGCVQQLIIVEELSEELIKIAVEAYAEDEDGMFLKVSNLATGFEMKELDAALERRRLMHNGGEVE</sequence>
<comment type="caution">
    <text evidence="1">The sequence shown here is derived from an EMBL/GenBank/DDBJ whole genome shotgun (WGS) entry which is preliminary data.</text>
</comment>
<evidence type="ECO:0000313" key="2">
    <source>
        <dbReference type="Proteomes" id="UP000673375"/>
    </source>
</evidence>
<evidence type="ECO:0000313" key="1">
    <source>
        <dbReference type="EMBL" id="MBP1046773.1"/>
    </source>
</evidence>
<name>A0ABS4CJH2_9ENTE</name>